<evidence type="ECO:0000313" key="2">
    <source>
        <dbReference type="EMBL" id="KAH6686385.1"/>
    </source>
</evidence>
<feature type="compositionally biased region" description="Basic and acidic residues" evidence="1">
    <location>
        <begin position="102"/>
        <end position="115"/>
    </location>
</feature>
<evidence type="ECO:0000313" key="3">
    <source>
        <dbReference type="Proteomes" id="UP000770015"/>
    </source>
</evidence>
<proteinExistence type="predicted"/>
<reference evidence="2" key="1">
    <citation type="journal article" date="2021" name="Nat. Commun.">
        <title>Genetic determinants of endophytism in the Arabidopsis root mycobiome.</title>
        <authorList>
            <person name="Mesny F."/>
            <person name="Miyauchi S."/>
            <person name="Thiergart T."/>
            <person name="Pickel B."/>
            <person name="Atanasova L."/>
            <person name="Karlsson M."/>
            <person name="Huettel B."/>
            <person name="Barry K.W."/>
            <person name="Haridas S."/>
            <person name="Chen C."/>
            <person name="Bauer D."/>
            <person name="Andreopoulos W."/>
            <person name="Pangilinan J."/>
            <person name="LaButti K."/>
            <person name="Riley R."/>
            <person name="Lipzen A."/>
            <person name="Clum A."/>
            <person name="Drula E."/>
            <person name="Henrissat B."/>
            <person name="Kohler A."/>
            <person name="Grigoriev I.V."/>
            <person name="Martin F.M."/>
            <person name="Hacquard S."/>
        </authorList>
    </citation>
    <scope>NUCLEOTIDE SEQUENCE</scope>
    <source>
        <strain evidence="2">MPI-SDFR-AT-0117</strain>
    </source>
</reference>
<comment type="caution">
    <text evidence="2">The sequence shown here is derived from an EMBL/GenBank/DDBJ whole genome shotgun (WGS) entry which is preliminary data.</text>
</comment>
<organism evidence="2 3">
    <name type="scientific">Plectosphaerella plurivora</name>
    <dbReference type="NCBI Taxonomy" id="936078"/>
    <lineage>
        <taxon>Eukaryota</taxon>
        <taxon>Fungi</taxon>
        <taxon>Dikarya</taxon>
        <taxon>Ascomycota</taxon>
        <taxon>Pezizomycotina</taxon>
        <taxon>Sordariomycetes</taxon>
        <taxon>Hypocreomycetidae</taxon>
        <taxon>Glomerellales</taxon>
        <taxon>Plectosphaerellaceae</taxon>
        <taxon>Plectosphaerella</taxon>
    </lineage>
</organism>
<sequence length="180" mass="19728">MVHLIRPFALGSRCFGCLTPIVQLGPGAGCHFSAGSDEPTDTRHRLSTSAPRGEVLVGRWVKHRREKGFRSVHTPMLWPCHHGNAGRLEGLSDLLASKPTEYARRRGQRWHEPHAKGRSRRSRRRPDEAKAGTAGRKVHCVAGRSRPYCSGKKGRTLSSACSGALAQSVVYLANPAANVY</sequence>
<gene>
    <name evidence="2" type="ORF">F5X68DRAFT_15616</name>
</gene>
<accession>A0A9P8VAX0</accession>
<keyword evidence="3" id="KW-1185">Reference proteome</keyword>
<feature type="region of interest" description="Disordered" evidence="1">
    <location>
        <begin position="102"/>
        <end position="137"/>
    </location>
</feature>
<protein>
    <submittedName>
        <fullName evidence="2">Uncharacterized protein</fullName>
    </submittedName>
</protein>
<dbReference type="EMBL" id="JAGSXJ010000013">
    <property type="protein sequence ID" value="KAH6686385.1"/>
    <property type="molecule type" value="Genomic_DNA"/>
</dbReference>
<name>A0A9P8VAX0_9PEZI</name>
<dbReference type="Proteomes" id="UP000770015">
    <property type="component" value="Unassembled WGS sequence"/>
</dbReference>
<dbReference type="AlphaFoldDB" id="A0A9P8VAX0"/>
<evidence type="ECO:0000256" key="1">
    <source>
        <dbReference type="SAM" id="MobiDB-lite"/>
    </source>
</evidence>